<comment type="caution">
    <text evidence="13">The sequence shown here is derived from an EMBL/GenBank/DDBJ whole genome shotgun (WGS) entry which is preliminary data.</text>
</comment>
<dbReference type="InterPro" id="IPR012133">
    <property type="entry name" value="Alpha-hydoxy_acid_DH_FMN"/>
</dbReference>
<evidence type="ECO:0000256" key="2">
    <source>
        <dbReference type="ARBA" id="ARBA00004275"/>
    </source>
</evidence>
<dbReference type="EC" id="1.1.3.15" evidence="4"/>
<gene>
    <name evidence="13" type="ORF">PIB30_085143</name>
</gene>
<dbReference type="Gene3D" id="3.20.20.70">
    <property type="entry name" value="Aldolase class I"/>
    <property type="match status" value="1"/>
</dbReference>
<feature type="domain" description="FMN hydroxy acid dehydrogenase" evidence="12">
    <location>
        <begin position="1"/>
        <end position="248"/>
    </location>
</feature>
<comment type="subcellular location">
    <subcellularLocation>
        <location evidence="2">Peroxisome</location>
    </subcellularLocation>
</comment>
<dbReference type="PROSITE" id="PS51349">
    <property type="entry name" value="FMN_HYDROXY_ACID_DH_2"/>
    <property type="match status" value="1"/>
</dbReference>
<keyword evidence="5" id="KW-0323">Glycolate pathway</keyword>
<dbReference type="InterPro" id="IPR013785">
    <property type="entry name" value="Aldolase_TIM"/>
</dbReference>
<evidence type="ECO:0000256" key="4">
    <source>
        <dbReference type="ARBA" id="ARBA00013087"/>
    </source>
</evidence>
<dbReference type="PANTHER" id="PTHR10578:SF107">
    <property type="entry name" value="2-HYDROXYACID OXIDASE 1"/>
    <property type="match status" value="1"/>
</dbReference>
<dbReference type="PROSITE" id="PS00557">
    <property type="entry name" value="FMN_HYDROXY_ACID_DH_1"/>
    <property type="match status" value="1"/>
</dbReference>
<comment type="similarity">
    <text evidence="10">Belongs to the FMN-dependent alpha-hydroxy acid dehydrogenase family.</text>
</comment>
<dbReference type="SUPFAM" id="SSF51395">
    <property type="entry name" value="FMN-linked oxidoreductases"/>
    <property type="match status" value="1"/>
</dbReference>
<evidence type="ECO:0000256" key="9">
    <source>
        <dbReference type="ARBA" id="ARBA00023140"/>
    </source>
</evidence>
<organism evidence="13 14">
    <name type="scientific">Stylosanthes scabra</name>
    <dbReference type="NCBI Taxonomy" id="79078"/>
    <lineage>
        <taxon>Eukaryota</taxon>
        <taxon>Viridiplantae</taxon>
        <taxon>Streptophyta</taxon>
        <taxon>Embryophyta</taxon>
        <taxon>Tracheophyta</taxon>
        <taxon>Spermatophyta</taxon>
        <taxon>Magnoliopsida</taxon>
        <taxon>eudicotyledons</taxon>
        <taxon>Gunneridae</taxon>
        <taxon>Pentapetalae</taxon>
        <taxon>rosids</taxon>
        <taxon>fabids</taxon>
        <taxon>Fabales</taxon>
        <taxon>Fabaceae</taxon>
        <taxon>Papilionoideae</taxon>
        <taxon>50 kb inversion clade</taxon>
        <taxon>dalbergioids sensu lato</taxon>
        <taxon>Dalbergieae</taxon>
        <taxon>Pterocarpus clade</taxon>
        <taxon>Stylosanthes</taxon>
    </lineage>
</organism>
<keyword evidence="6" id="KW-0285">Flavoprotein</keyword>
<dbReference type="EMBL" id="JASCZI010273267">
    <property type="protein sequence ID" value="MED6224541.1"/>
    <property type="molecule type" value="Genomic_DNA"/>
</dbReference>
<evidence type="ECO:0000313" key="14">
    <source>
        <dbReference type="Proteomes" id="UP001341840"/>
    </source>
</evidence>
<accession>A0ABU6ZRB2</accession>
<evidence type="ECO:0000256" key="1">
    <source>
        <dbReference type="ARBA" id="ARBA00001917"/>
    </source>
</evidence>
<evidence type="ECO:0000313" key="13">
    <source>
        <dbReference type="EMBL" id="MED6224541.1"/>
    </source>
</evidence>
<dbReference type="PANTHER" id="PTHR10578">
    <property type="entry name" value="S -2-HYDROXY-ACID OXIDASE-RELATED"/>
    <property type="match status" value="1"/>
</dbReference>
<comment type="cofactor">
    <cofactor evidence="1">
        <name>FMN</name>
        <dbReference type="ChEBI" id="CHEBI:58210"/>
    </cofactor>
</comment>
<comment type="catalytic activity">
    <reaction evidence="11">
        <text>glycolate + O2 = glyoxylate + H2O2</text>
        <dbReference type="Rhea" id="RHEA:25311"/>
        <dbReference type="ChEBI" id="CHEBI:15379"/>
        <dbReference type="ChEBI" id="CHEBI:16240"/>
        <dbReference type="ChEBI" id="CHEBI:29805"/>
        <dbReference type="ChEBI" id="CHEBI:36655"/>
        <dbReference type="EC" id="1.1.3.15"/>
    </reaction>
    <physiologicalReaction direction="left-to-right" evidence="11">
        <dbReference type="Rhea" id="RHEA:25312"/>
    </physiologicalReaction>
</comment>
<dbReference type="InterPro" id="IPR008259">
    <property type="entry name" value="FMN_hydac_DH_AS"/>
</dbReference>
<evidence type="ECO:0000259" key="12">
    <source>
        <dbReference type="PROSITE" id="PS51349"/>
    </source>
</evidence>
<proteinExistence type="inferred from homology"/>
<feature type="non-terminal residue" evidence="13">
    <location>
        <position position="1"/>
    </location>
</feature>
<keyword evidence="7" id="KW-0288">FMN</keyword>
<evidence type="ECO:0000256" key="5">
    <source>
        <dbReference type="ARBA" id="ARBA00022594"/>
    </source>
</evidence>
<evidence type="ECO:0000256" key="8">
    <source>
        <dbReference type="ARBA" id="ARBA00023002"/>
    </source>
</evidence>
<dbReference type="InterPro" id="IPR000262">
    <property type="entry name" value="FMN-dep_DH"/>
</dbReference>
<keyword evidence="9" id="KW-0576">Peroxisome</keyword>
<keyword evidence="14" id="KW-1185">Reference proteome</keyword>
<evidence type="ECO:0000256" key="3">
    <source>
        <dbReference type="ARBA" id="ARBA00004923"/>
    </source>
</evidence>
<evidence type="ECO:0000256" key="7">
    <source>
        <dbReference type="ARBA" id="ARBA00022643"/>
    </source>
</evidence>
<sequence>ALAVAATSSIEEVASSTASGILFFQITIFKDRNFVTQLIRRAEKAGFKALIVTVDYPFLGHREAEIKNRFALPENLALKKDNDDDSATYSYIHDQLDPSMSWKDIKWLQTITSLPILVKGILTAEDARIAVENGVSGIIVSNHGARQLDYVPPTIMVLEQIVRAVEGRVPVFLDGGIRRGTDVFKALALGASAVLIGRPVVFSLAVEGEVGVTNVLKMLRDELQLTMALCGCSSLESITRNHIFNQILSTL</sequence>
<reference evidence="13 14" key="1">
    <citation type="journal article" date="2023" name="Plants (Basel)">
        <title>Bridging the Gap: Combining Genomics and Transcriptomics Approaches to Understand Stylosanthes scabra, an Orphan Legume from the Brazilian Caatinga.</title>
        <authorList>
            <person name="Ferreira-Neto J.R.C."/>
            <person name="da Silva M.D."/>
            <person name="Binneck E."/>
            <person name="de Melo N.F."/>
            <person name="da Silva R.H."/>
            <person name="de Melo A.L.T.M."/>
            <person name="Pandolfi V."/>
            <person name="Bustamante F.O."/>
            <person name="Brasileiro-Vidal A.C."/>
            <person name="Benko-Iseppon A.M."/>
        </authorList>
    </citation>
    <scope>NUCLEOTIDE SEQUENCE [LARGE SCALE GENOMIC DNA]</scope>
    <source>
        <tissue evidence="13">Leaves</tissue>
    </source>
</reference>
<dbReference type="Proteomes" id="UP001341840">
    <property type="component" value="Unassembled WGS sequence"/>
</dbReference>
<keyword evidence="8" id="KW-0560">Oxidoreductase</keyword>
<evidence type="ECO:0000256" key="11">
    <source>
        <dbReference type="ARBA" id="ARBA00036241"/>
    </source>
</evidence>
<comment type="pathway">
    <text evidence="3">Photosynthesis; photorespiration; glycine from 2-phosphoglycolate: step 2/3.</text>
</comment>
<dbReference type="Pfam" id="PF01070">
    <property type="entry name" value="FMN_dh"/>
    <property type="match status" value="1"/>
</dbReference>
<name>A0ABU6ZRB2_9FABA</name>
<dbReference type="CDD" id="cd02809">
    <property type="entry name" value="alpha_hydroxyacid_oxid_FMN"/>
    <property type="match status" value="1"/>
</dbReference>
<evidence type="ECO:0000256" key="6">
    <source>
        <dbReference type="ARBA" id="ARBA00022630"/>
    </source>
</evidence>
<dbReference type="InterPro" id="IPR037396">
    <property type="entry name" value="FMN_HAD"/>
</dbReference>
<evidence type="ECO:0000256" key="10">
    <source>
        <dbReference type="ARBA" id="ARBA00024042"/>
    </source>
</evidence>
<protein>
    <recommendedName>
        <fullName evidence="4">(S)-2-hydroxy-acid oxidase</fullName>
        <ecNumber evidence="4">1.1.3.15</ecNumber>
    </recommendedName>
</protein>